<keyword evidence="2" id="KW-0012">Acyltransferase</keyword>
<dbReference type="InterPro" id="IPR000182">
    <property type="entry name" value="GNAT_dom"/>
</dbReference>
<dbReference type="InterPro" id="IPR050832">
    <property type="entry name" value="Bact_Acetyltransf"/>
</dbReference>
<organism evidence="4 5">
    <name type="scientific">Flexivirga endophytica</name>
    <dbReference type="NCBI Taxonomy" id="1849103"/>
    <lineage>
        <taxon>Bacteria</taxon>
        <taxon>Bacillati</taxon>
        <taxon>Actinomycetota</taxon>
        <taxon>Actinomycetes</taxon>
        <taxon>Micrococcales</taxon>
        <taxon>Dermacoccaceae</taxon>
        <taxon>Flexivirga</taxon>
    </lineage>
</organism>
<evidence type="ECO:0000259" key="3">
    <source>
        <dbReference type="PROSITE" id="PS51186"/>
    </source>
</evidence>
<keyword evidence="5" id="KW-1185">Reference proteome</keyword>
<protein>
    <recommendedName>
        <fullName evidence="3">N-acetyltransferase domain-containing protein</fullName>
    </recommendedName>
</protein>
<reference evidence="4" key="1">
    <citation type="journal article" date="2014" name="Int. J. Syst. Evol. Microbiol.">
        <title>Complete genome sequence of Corynebacterium casei LMG S-19264T (=DSM 44701T), isolated from a smear-ripened cheese.</title>
        <authorList>
            <consortium name="US DOE Joint Genome Institute (JGI-PGF)"/>
            <person name="Walter F."/>
            <person name="Albersmeier A."/>
            <person name="Kalinowski J."/>
            <person name="Ruckert C."/>
        </authorList>
    </citation>
    <scope>NUCLEOTIDE SEQUENCE</scope>
    <source>
        <strain evidence="4">CGMCC 1.15085</strain>
    </source>
</reference>
<keyword evidence="1" id="KW-0808">Transferase</keyword>
<feature type="domain" description="N-acetyltransferase" evidence="3">
    <location>
        <begin position="1"/>
        <end position="158"/>
    </location>
</feature>
<dbReference type="PANTHER" id="PTHR43877:SF2">
    <property type="entry name" value="AMINOALKYLPHOSPHONATE N-ACETYLTRANSFERASE-RELATED"/>
    <property type="match status" value="1"/>
</dbReference>
<dbReference type="PANTHER" id="PTHR43877">
    <property type="entry name" value="AMINOALKYLPHOSPHONATE N-ACETYLTRANSFERASE-RELATED-RELATED"/>
    <property type="match status" value="1"/>
</dbReference>
<evidence type="ECO:0000256" key="2">
    <source>
        <dbReference type="ARBA" id="ARBA00023315"/>
    </source>
</evidence>
<dbReference type="PROSITE" id="PS51186">
    <property type="entry name" value="GNAT"/>
    <property type="match status" value="1"/>
</dbReference>
<dbReference type="Pfam" id="PF00583">
    <property type="entry name" value="Acetyltransf_1"/>
    <property type="match status" value="1"/>
</dbReference>
<proteinExistence type="predicted"/>
<dbReference type="CDD" id="cd04301">
    <property type="entry name" value="NAT_SF"/>
    <property type="match status" value="1"/>
</dbReference>
<reference evidence="4" key="2">
    <citation type="submission" date="2020-09" db="EMBL/GenBank/DDBJ databases">
        <authorList>
            <person name="Sun Q."/>
            <person name="Zhou Y."/>
        </authorList>
    </citation>
    <scope>NUCLEOTIDE SEQUENCE</scope>
    <source>
        <strain evidence="4">CGMCC 1.15085</strain>
    </source>
</reference>
<comment type="caution">
    <text evidence="4">The sequence shown here is derived from an EMBL/GenBank/DDBJ whole genome shotgun (WGS) entry which is preliminary data.</text>
</comment>
<dbReference type="AlphaFoldDB" id="A0A916SV99"/>
<evidence type="ECO:0000313" key="4">
    <source>
        <dbReference type="EMBL" id="GGB17940.1"/>
    </source>
</evidence>
<dbReference type="Gene3D" id="3.40.630.30">
    <property type="match status" value="1"/>
</dbReference>
<gene>
    <name evidence="4" type="ORF">GCM10011492_04740</name>
</gene>
<sequence>MAERDRGAVVALADRLTTGVAQWRSPDLVLCAVRSWVAADVDGMRDGKDRMMVFVAAVGDQVVGFVAVAEDEHWTGERDAYIGELVVHPGSERRGIATQLVRTAEHWAATRGLRRIRLSTGAANTPALRVYDALGYQREDITLSRSIAAAADPIRPDDAAD</sequence>
<dbReference type="SUPFAM" id="SSF55729">
    <property type="entry name" value="Acyl-CoA N-acyltransferases (Nat)"/>
    <property type="match status" value="1"/>
</dbReference>
<name>A0A916SV99_9MICO</name>
<dbReference type="Proteomes" id="UP000636793">
    <property type="component" value="Unassembled WGS sequence"/>
</dbReference>
<evidence type="ECO:0000256" key="1">
    <source>
        <dbReference type="ARBA" id="ARBA00022679"/>
    </source>
</evidence>
<dbReference type="InterPro" id="IPR016181">
    <property type="entry name" value="Acyl_CoA_acyltransferase"/>
</dbReference>
<dbReference type="GO" id="GO:0016747">
    <property type="term" value="F:acyltransferase activity, transferring groups other than amino-acyl groups"/>
    <property type="evidence" value="ECO:0007669"/>
    <property type="project" value="InterPro"/>
</dbReference>
<accession>A0A916SV99</accession>
<dbReference type="EMBL" id="BMHI01000001">
    <property type="protein sequence ID" value="GGB17940.1"/>
    <property type="molecule type" value="Genomic_DNA"/>
</dbReference>
<evidence type="ECO:0000313" key="5">
    <source>
        <dbReference type="Proteomes" id="UP000636793"/>
    </source>
</evidence>